<feature type="compositionally biased region" description="Polar residues" evidence="4">
    <location>
        <begin position="18"/>
        <end position="29"/>
    </location>
</feature>
<dbReference type="PANTHER" id="PTHR48107">
    <property type="entry name" value="NADPH-DEPENDENT ALDEHYDE REDUCTASE-LIKE PROTEIN, CHLOROPLASTIC-RELATED"/>
    <property type="match status" value="1"/>
</dbReference>
<dbReference type="STRING" id="913774.A0A0C3HLX9"/>
<dbReference type="InParanoid" id="A0A0C3HLX9"/>
<reference evidence="5 6" key="1">
    <citation type="submission" date="2014-04" db="EMBL/GenBank/DDBJ databases">
        <authorList>
            <consortium name="DOE Joint Genome Institute"/>
            <person name="Kuo A."/>
            <person name="Martino E."/>
            <person name="Perotto S."/>
            <person name="Kohler A."/>
            <person name="Nagy L.G."/>
            <person name="Floudas D."/>
            <person name="Copeland A."/>
            <person name="Barry K.W."/>
            <person name="Cichocki N."/>
            <person name="Veneault-Fourrey C."/>
            <person name="LaButti K."/>
            <person name="Lindquist E.A."/>
            <person name="Lipzen A."/>
            <person name="Lundell T."/>
            <person name="Morin E."/>
            <person name="Murat C."/>
            <person name="Sun H."/>
            <person name="Tunlid A."/>
            <person name="Henrissat B."/>
            <person name="Grigoriev I.V."/>
            <person name="Hibbett D.S."/>
            <person name="Martin F."/>
            <person name="Nordberg H.P."/>
            <person name="Cantor M.N."/>
            <person name="Hua S.X."/>
        </authorList>
    </citation>
    <scope>NUCLEOTIDE SEQUENCE [LARGE SCALE GENOMIC DNA]</scope>
    <source>
        <strain evidence="5 6">Zn</strain>
    </source>
</reference>
<keyword evidence="3" id="KW-0560">Oxidoreductase</keyword>
<dbReference type="PANTHER" id="PTHR48107:SF26">
    <property type="entry name" value="OXIDOREDUCTASE, SHORT-CHAIN DEHYDROGENASE_REDUCTASE FAMILY (AFU_ORTHOLOGUE AFUA_4G05870)"/>
    <property type="match status" value="1"/>
</dbReference>
<evidence type="ECO:0000256" key="1">
    <source>
        <dbReference type="ARBA" id="ARBA00006484"/>
    </source>
</evidence>
<dbReference type="EMBL" id="KN832873">
    <property type="protein sequence ID" value="KIN03357.1"/>
    <property type="molecule type" value="Genomic_DNA"/>
</dbReference>
<reference evidence="6" key="2">
    <citation type="submission" date="2015-01" db="EMBL/GenBank/DDBJ databases">
        <title>Evolutionary Origins and Diversification of the Mycorrhizal Mutualists.</title>
        <authorList>
            <consortium name="DOE Joint Genome Institute"/>
            <consortium name="Mycorrhizal Genomics Consortium"/>
            <person name="Kohler A."/>
            <person name="Kuo A."/>
            <person name="Nagy L.G."/>
            <person name="Floudas D."/>
            <person name="Copeland A."/>
            <person name="Barry K.W."/>
            <person name="Cichocki N."/>
            <person name="Veneault-Fourrey C."/>
            <person name="LaButti K."/>
            <person name="Lindquist E.A."/>
            <person name="Lipzen A."/>
            <person name="Lundell T."/>
            <person name="Morin E."/>
            <person name="Murat C."/>
            <person name="Riley R."/>
            <person name="Ohm R."/>
            <person name="Sun H."/>
            <person name="Tunlid A."/>
            <person name="Henrissat B."/>
            <person name="Grigoriev I.V."/>
            <person name="Hibbett D.S."/>
            <person name="Martin F."/>
        </authorList>
    </citation>
    <scope>NUCLEOTIDE SEQUENCE [LARGE SCALE GENOMIC DNA]</scope>
    <source>
        <strain evidence="6">Zn</strain>
    </source>
</reference>
<gene>
    <name evidence="5" type="ORF">OIDMADRAFT_51324</name>
</gene>
<dbReference type="AlphaFoldDB" id="A0A0C3HLX9"/>
<dbReference type="InterPro" id="IPR036291">
    <property type="entry name" value="NAD(P)-bd_dom_sf"/>
</dbReference>
<sequence>METIKNKVQSVAGHGAESESQFTQVQQQEHPGLEKHMDPKPTKAHLPTEDAGYAIYKPAGKLAGKKALITGGDSGIGGAVAILFAMEGAHVAISYLPEEEEDAQHTKAQVEEIGGSIWLFPTDLSHRNNCKALIARAAAALGGLNVLVNNAAYQMSTNSIADLEEDQWIHTFNTNIHAYFLLAKYALPHMQSGDSIINTTSVTAYAGSGPDLDYISTKGAIAAFTRALSTEVVKRGIRVNGVAPGPVWTPLVVSTMKKEELSQLSSTPMGRLGQPSEIATCYVFLASQDSSFMSGQVLHPNGGTIVNG</sequence>
<dbReference type="GO" id="GO:0009688">
    <property type="term" value="P:abscisic acid biosynthetic process"/>
    <property type="evidence" value="ECO:0007669"/>
    <property type="project" value="UniProtKB-ARBA"/>
</dbReference>
<name>A0A0C3HLX9_OIDMZ</name>
<evidence type="ECO:0000313" key="5">
    <source>
        <dbReference type="EMBL" id="KIN03357.1"/>
    </source>
</evidence>
<organism evidence="5 6">
    <name type="scientific">Oidiodendron maius (strain Zn)</name>
    <dbReference type="NCBI Taxonomy" id="913774"/>
    <lineage>
        <taxon>Eukaryota</taxon>
        <taxon>Fungi</taxon>
        <taxon>Dikarya</taxon>
        <taxon>Ascomycota</taxon>
        <taxon>Pezizomycotina</taxon>
        <taxon>Leotiomycetes</taxon>
        <taxon>Leotiomycetes incertae sedis</taxon>
        <taxon>Myxotrichaceae</taxon>
        <taxon>Oidiodendron</taxon>
    </lineage>
</organism>
<dbReference type="OrthoDB" id="47007at2759"/>
<evidence type="ECO:0000256" key="2">
    <source>
        <dbReference type="ARBA" id="ARBA00022857"/>
    </source>
</evidence>
<dbReference type="FunFam" id="3.40.50.720:FF:000084">
    <property type="entry name" value="Short-chain dehydrogenase reductase"/>
    <property type="match status" value="1"/>
</dbReference>
<keyword evidence="6" id="KW-1185">Reference proteome</keyword>
<feature type="compositionally biased region" description="Basic and acidic residues" evidence="4">
    <location>
        <begin position="31"/>
        <end position="41"/>
    </location>
</feature>
<dbReference type="Gene3D" id="3.40.50.720">
    <property type="entry name" value="NAD(P)-binding Rossmann-like Domain"/>
    <property type="match status" value="1"/>
</dbReference>
<dbReference type="SUPFAM" id="SSF51735">
    <property type="entry name" value="NAD(P)-binding Rossmann-fold domains"/>
    <property type="match status" value="1"/>
</dbReference>
<evidence type="ECO:0000256" key="3">
    <source>
        <dbReference type="ARBA" id="ARBA00023002"/>
    </source>
</evidence>
<dbReference type="PRINTS" id="PR00080">
    <property type="entry name" value="SDRFAMILY"/>
</dbReference>
<comment type="similarity">
    <text evidence="1">Belongs to the short-chain dehydrogenases/reductases (SDR) family.</text>
</comment>
<dbReference type="InterPro" id="IPR002347">
    <property type="entry name" value="SDR_fam"/>
</dbReference>
<proteinExistence type="inferred from homology"/>
<dbReference type="PRINTS" id="PR00081">
    <property type="entry name" value="GDHRDH"/>
</dbReference>
<dbReference type="Pfam" id="PF13561">
    <property type="entry name" value="adh_short_C2"/>
    <property type="match status" value="1"/>
</dbReference>
<evidence type="ECO:0000313" key="6">
    <source>
        <dbReference type="Proteomes" id="UP000054321"/>
    </source>
</evidence>
<evidence type="ECO:0000256" key="4">
    <source>
        <dbReference type="SAM" id="MobiDB-lite"/>
    </source>
</evidence>
<keyword evidence="2" id="KW-0521">NADP</keyword>
<dbReference type="GO" id="GO:0016614">
    <property type="term" value="F:oxidoreductase activity, acting on CH-OH group of donors"/>
    <property type="evidence" value="ECO:0007669"/>
    <property type="project" value="UniProtKB-ARBA"/>
</dbReference>
<accession>A0A0C3HLX9</accession>
<dbReference type="Proteomes" id="UP000054321">
    <property type="component" value="Unassembled WGS sequence"/>
</dbReference>
<dbReference type="HOGENOM" id="CLU_010194_4_1_1"/>
<protein>
    <submittedName>
        <fullName evidence="5">Uncharacterized protein</fullName>
    </submittedName>
</protein>
<feature type="region of interest" description="Disordered" evidence="4">
    <location>
        <begin position="1"/>
        <end position="46"/>
    </location>
</feature>